<evidence type="ECO:0000313" key="2">
    <source>
        <dbReference type="EMBL" id="KAG5189352.1"/>
    </source>
</evidence>
<gene>
    <name evidence="2" type="ORF">JKP88DRAFT_233365</name>
</gene>
<dbReference type="Proteomes" id="UP000664859">
    <property type="component" value="Unassembled WGS sequence"/>
</dbReference>
<dbReference type="PANTHER" id="PTHR39290">
    <property type="entry name" value="C3H1-TYPE DOMAIN-CONTAINING PROTEIN-RELATED"/>
    <property type="match status" value="1"/>
</dbReference>
<dbReference type="PANTHER" id="PTHR39290:SF6">
    <property type="entry name" value="S-ADENOSYL-L-METHIONINE-DEPENDENT METHYLTRANSFERASES SUPERFAMILY PROTEIN"/>
    <property type="match status" value="1"/>
</dbReference>
<organism evidence="2 3">
    <name type="scientific">Tribonema minus</name>
    <dbReference type="NCBI Taxonomy" id="303371"/>
    <lineage>
        <taxon>Eukaryota</taxon>
        <taxon>Sar</taxon>
        <taxon>Stramenopiles</taxon>
        <taxon>Ochrophyta</taxon>
        <taxon>PX clade</taxon>
        <taxon>Xanthophyceae</taxon>
        <taxon>Tribonematales</taxon>
        <taxon>Tribonemataceae</taxon>
        <taxon>Tribonema</taxon>
    </lineage>
</organism>
<dbReference type="OrthoDB" id="5411518at2759"/>
<proteinExistence type="predicted"/>
<reference evidence="2" key="1">
    <citation type="submission" date="2021-02" db="EMBL/GenBank/DDBJ databases">
        <title>First Annotated Genome of the Yellow-green Alga Tribonema minus.</title>
        <authorList>
            <person name="Mahan K.M."/>
        </authorList>
    </citation>
    <scope>NUCLEOTIDE SEQUENCE</scope>
    <source>
        <strain evidence="2">UTEX B ZZ1240</strain>
    </source>
</reference>
<comment type="caution">
    <text evidence="2">The sequence shown here is derived from an EMBL/GenBank/DDBJ whole genome shotgun (WGS) entry which is preliminary data.</text>
</comment>
<dbReference type="EMBL" id="JAFCMP010000052">
    <property type="protein sequence ID" value="KAG5189352.1"/>
    <property type="molecule type" value="Genomic_DNA"/>
</dbReference>
<feature type="compositionally biased region" description="Low complexity" evidence="1">
    <location>
        <begin position="202"/>
        <end position="219"/>
    </location>
</feature>
<keyword evidence="3" id="KW-1185">Reference proteome</keyword>
<feature type="compositionally biased region" description="Low complexity" evidence="1">
    <location>
        <begin position="173"/>
        <end position="183"/>
    </location>
</feature>
<evidence type="ECO:0000313" key="3">
    <source>
        <dbReference type="Proteomes" id="UP000664859"/>
    </source>
</evidence>
<name>A0A835ZBY6_9STRA</name>
<accession>A0A835ZBY6</accession>
<feature type="region of interest" description="Disordered" evidence="1">
    <location>
        <begin position="109"/>
        <end position="229"/>
    </location>
</feature>
<protein>
    <submittedName>
        <fullName evidence="2">Uncharacterized protein</fullName>
    </submittedName>
</protein>
<evidence type="ECO:0000256" key="1">
    <source>
        <dbReference type="SAM" id="MobiDB-lite"/>
    </source>
</evidence>
<dbReference type="AlphaFoldDB" id="A0A835ZBY6"/>
<sequence>MYVCVYTGMDKRALLLCYPDDFENSQDSMALEALQAYAGDTLIHVGELFGDAVKTTGNGCWGRTTSQEFQEALAEGWHCVLKAELPRWPISGDCISVWRRHGGRCIQYGGSDDGSDDSGSGGGSGGGSGSSGGGQHEDNAAPGGSATPRSPTSNGGRKRKRQAGSDEATAPVAAMAAAADASSGAGGAGADDRSGNEGGGSDSNSSGGSSDDDQQSLSDAIADGPEQDWYACIPPEERLCTDTAVPSFKHLLDR</sequence>
<feature type="compositionally biased region" description="Gly residues" evidence="1">
    <location>
        <begin position="119"/>
        <end position="134"/>
    </location>
</feature>